<evidence type="ECO:0000313" key="3">
    <source>
        <dbReference type="Proteomes" id="UP000654604"/>
    </source>
</evidence>
<feature type="transmembrane region" description="Helical" evidence="1">
    <location>
        <begin position="27"/>
        <end position="51"/>
    </location>
</feature>
<feature type="transmembrane region" description="Helical" evidence="1">
    <location>
        <begin position="107"/>
        <end position="140"/>
    </location>
</feature>
<feature type="transmembrane region" description="Helical" evidence="1">
    <location>
        <begin position="63"/>
        <end position="86"/>
    </location>
</feature>
<keyword evidence="1" id="KW-0472">Membrane</keyword>
<evidence type="ECO:0000313" key="2">
    <source>
        <dbReference type="EMBL" id="MBE9222837.1"/>
    </source>
</evidence>
<protein>
    <submittedName>
        <fullName evidence="2">DUF3611 family protein</fullName>
    </submittedName>
</protein>
<dbReference type="PANTHER" id="PTHR34548:SF2">
    <property type="entry name" value="PROTEIN TIC 21, CHLOROPLASTIC"/>
    <property type="match status" value="1"/>
</dbReference>
<keyword evidence="1" id="KW-1133">Transmembrane helix</keyword>
<dbReference type="Pfam" id="PF12263">
    <property type="entry name" value="DUF3611"/>
    <property type="match status" value="1"/>
</dbReference>
<dbReference type="SUPFAM" id="SSF103473">
    <property type="entry name" value="MFS general substrate transporter"/>
    <property type="match status" value="1"/>
</dbReference>
<reference evidence="2 3" key="1">
    <citation type="submission" date="2020-10" db="EMBL/GenBank/DDBJ databases">
        <authorList>
            <person name="Castelo-Branco R."/>
            <person name="Eusebio N."/>
            <person name="Adriana R."/>
            <person name="Vieira A."/>
            <person name="Brugerolle De Fraissinette N."/>
            <person name="Rezende De Castro R."/>
            <person name="Schneider M.P."/>
            <person name="Vasconcelos V."/>
            <person name="Leao P.N."/>
        </authorList>
    </citation>
    <scope>NUCLEOTIDE SEQUENCE [LARGE SCALE GENOMIC DNA]</scope>
    <source>
        <strain evidence="2 3">LEGE 03274</strain>
    </source>
</reference>
<feature type="transmembrane region" description="Helical" evidence="1">
    <location>
        <begin position="160"/>
        <end position="184"/>
    </location>
</feature>
<evidence type="ECO:0000256" key="1">
    <source>
        <dbReference type="SAM" id="Phobius"/>
    </source>
</evidence>
<keyword evidence="1" id="KW-0812">Transmembrane</keyword>
<gene>
    <name evidence="2" type="ORF">IQ215_09020</name>
</gene>
<accession>A0ABR9V4N3</accession>
<dbReference type="RefSeq" id="WP_193800988.1">
    <property type="nucleotide sequence ID" value="NZ_JADEWC010000018.1"/>
</dbReference>
<name>A0ABR9V4N3_9CHRO</name>
<dbReference type="PANTHER" id="PTHR34548">
    <property type="entry name" value="PROTEIN TIC 21, CHLOROPLASTIC"/>
    <property type="match status" value="1"/>
</dbReference>
<organism evidence="2 3">
    <name type="scientific">Cyanobacterium stanieri LEGE 03274</name>
    <dbReference type="NCBI Taxonomy" id="1828756"/>
    <lineage>
        <taxon>Bacteria</taxon>
        <taxon>Bacillati</taxon>
        <taxon>Cyanobacteriota</taxon>
        <taxon>Cyanophyceae</taxon>
        <taxon>Oscillatoriophycideae</taxon>
        <taxon>Chroococcales</taxon>
        <taxon>Geminocystaceae</taxon>
        <taxon>Cyanobacterium</taxon>
    </lineage>
</organism>
<dbReference type="InterPro" id="IPR022051">
    <property type="entry name" value="DUF3611"/>
</dbReference>
<comment type="caution">
    <text evidence="2">The sequence shown here is derived from an EMBL/GenBank/DDBJ whole genome shotgun (WGS) entry which is preliminary data.</text>
</comment>
<dbReference type="EMBL" id="JADEWC010000018">
    <property type="protein sequence ID" value="MBE9222837.1"/>
    <property type="molecule type" value="Genomic_DNA"/>
</dbReference>
<sequence>MTRNSQLSQPLPPVVQKVSSNLKRWGFWGFWSQLVLGIISTVTLLFATPALFETNERLQGVQFGIFCAFVGIILLVAALVIAYRYGKIGRRVENRDPAMRPKKSDTLNLIRIGLVLNLVGMLFAILGAEALVGLTLAKLLTLSPQLIGPNTDQYVNSLDMLIIQANTNTIAAHFSGIATSLFLLNRISS</sequence>
<dbReference type="Proteomes" id="UP000654604">
    <property type="component" value="Unassembled WGS sequence"/>
</dbReference>
<proteinExistence type="predicted"/>
<dbReference type="InterPro" id="IPR036259">
    <property type="entry name" value="MFS_trans_sf"/>
</dbReference>
<keyword evidence="3" id="KW-1185">Reference proteome</keyword>